<protein>
    <submittedName>
        <fullName evidence="1">Uncharacterized protein</fullName>
    </submittedName>
</protein>
<organism evidence="1">
    <name type="scientific">viral metagenome</name>
    <dbReference type="NCBI Taxonomy" id="1070528"/>
    <lineage>
        <taxon>unclassified sequences</taxon>
        <taxon>metagenomes</taxon>
        <taxon>organismal metagenomes</taxon>
    </lineage>
</organism>
<accession>A0A6M3XGN0</accession>
<gene>
    <name evidence="1" type="ORF">TM448B00871_0010</name>
</gene>
<dbReference type="EMBL" id="MT144667">
    <property type="protein sequence ID" value="QJH96921.1"/>
    <property type="molecule type" value="Genomic_DNA"/>
</dbReference>
<sequence length="212" mass="24674">MGKIIDLTGQKFGRLTVLCIGQKGTKTTPLKWKCICECGNVKNVSGQSLKNSAIRSCGCLQKEVASKLNCSHHGWGTRLYSIWDKMIQRCTNRKHKHYKNYGGRGIKVHKQWKQFKYFKEWAYKNGYTDNLTIDRIDNNGNYEPGNCRFITLKEQQHNKRTNRVIELNGKSQTMKQWADELQINYNVINSRINTLKWDEIKALTTPTKKRSI</sequence>
<name>A0A6M3XGN0_9ZZZZ</name>
<proteinExistence type="predicted"/>
<dbReference type="AlphaFoldDB" id="A0A6M3XGN0"/>
<reference evidence="1" key="1">
    <citation type="submission" date="2020-03" db="EMBL/GenBank/DDBJ databases">
        <title>The deep terrestrial virosphere.</title>
        <authorList>
            <person name="Holmfeldt K."/>
            <person name="Nilsson E."/>
            <person name="Simone D."/>
            <person name="Lopez-Fernandez M."/>
            <person name="Wu X."/>
            <person name="de Brujin I."/>
            <person name="Lundin D."/>
            <person name="Andersson A."/>
            <person name="Bertilsson S."/>
            <person name="Dopson M."/>
        </authorList>
    </citation>
    <scope>NUCLEOTIDE SEQUENCE</scope>
    <source>
        <strain evidence="1">TM448B00871</strain>
    </source>
</reference>
<evidence type="ECO:0000313" key="1">
    <source>
        <dbReference type="EMBL" id="QJH96921.1"/>
    </source>
</evidence>